<evidence type="ECO:0000259" key="2">
    <source>
        <dbReference type="SMART" id="SM00867"/>
    </source>
</evidence>
<evidence type="ECO:0000313" key="3">
    <source>
        <dbReference type="EMBL" id="AMD86828.1"/>
    </source>
</evidence>
<dbReference type="InterPro" id="IPR007372">
    <property type="entry name" value="Lipid/polyisoprenoid-bd_YceI"/>
</dbReference>
<proteinExistence type="inferred from homology"/>
<feature type="domain" description="Lipid/polyisoprenoid-binding YceI-like" evidence="2">
    <location>
        <begin position="3"/>
        <end position="172"/>
    </location>
</feature>
<dbReference type="Gene3D" id="2.40.128.110">
    <property type="entry name" value="Lipid/polyisoprenoid-binding, YceI-like"/>
    <property type="match status" value="1"/>
</dbReference>
<evidence type="ECO:0000313" key="4">
    <source>
        <dbReference type="Proteomes" id="UP000065220"/>
    </source>
</evidence>
<dbReference type="AlphaFoldDB" id="A0A0X8JDD7"/>
<dbReference type="PANTHER" id="PTHR34406:SF1">
    <property type="entry name" value="PROTEIN YCEI"/>
    <property type="match status" value="1"/>
</dbReference>
<dbReference type="OrthoDB" id="9811006at2"/>
<name>A0A0X8JDD7_ACTRD</name>
<accession>A0A0X8JDD7</accession>
<dbReference type="Proteomes" id="UP000065220">
    <property type="component" value="Chromosome"/>
</dbReference>
<keyword evidence="4" id="KW-1185">Reference proteome</keyword>
<dbReference type="RefSeq" id="WP_067940868.1">
    <property type="nucleotide sequence ID" value="NZ_CAUHMM010000098.1"/>
</dbReference>
<dbReference type="InterPro" id="IPR036761">
    <property type="entry name" value="TTHA0802/YceI-like_sf"/>
</dbReference>
<sequence length="175" mass="18606">MTAYVIDAAHSTLGFTVRHAGIGKTRGQLDDFAGTIEVVDESTPVGSTASATIKAASVNTRNEDRDNHLRSADFFDVEQFPEWTFVTTNVAGTKESFTLTGDLTIHGVTKSVDIDTEFLGTATDPFGADRAAFEGTTTISRKDFGLTWNAALEAGGVLVGDKIAITLEIEATKQA</sequence>
<dbReference type="SMART" id="SM00867">
    <property type="entry name" value="YceI"/>
    <property type="match status" value="1"/>
</dbReference>
<dbReference type="KEGG" id="ard:AXF14_03455"/>
<protein>
    <submittedName>
        <fullName evidence="3">Polyisoprenoid-binding protein</fullName>
    </submittedName>
</protein>
<reference evidence="4" key="1">
    <citation type="submission" date="2016-02" db="EMBL/GenBank/DDBJ databases">
        <authorList>
            <person name="Holder M.E."/>
            <person name="Ajami N.J."/>
            <person name="Petrosino J.F."/>
        </authorList>
    </citation>
    <scope>NUCLEOTIDE SEQUENCE [LARGE SCALE GENOMIC DNA]</scope>
    <source>
        <strain evidence="4">CCUG 36733</strain>
    </source>
</reference>
<comment type="similarity">
    <text evidence="1">Belongs to the UPF0312 family.</text>
</comment>
<dbReference type="EMBL" id="CP014228">
    <property type="protein sequence ID" value="AMD86828.1"/>
    <property type="molecule type" value="Genomic_DNA"/>
</dbReference>
<evidence type="ECO:0000256" key="1">
    <source>
        <dbReference type="ARBA" id="ARBA00008812"/>
    </source>
</evidence>
<dbReference type="PANTHER" id="PTHR34406">
    <property type="entry name" value="PROTEIN YCEI"/>
    <property type="match status" value="1"/>
</dbReference>
<dbReference type="STRING" id="111015.AXF14_03455"/>
<dbReference type="SUPFAM" id="SSF101874">
    <property type="entry name" value="YceI-like"/>
    <property type="match status" value="1"/>
</dbReference>
<organism evidence="3 4">
    <name type="scientific">Actinomyces radicidentis</name>
    <dbReference type="NCBI Taxonomy" id="111015"/>
    <lineage>
        <taxon>Bacteria</taxon>
        <taxon>Bacillati</taxon>
        <taxon>Actinomycetota</taxon>
        <taxon>Actinomycetes</taxon>
        <taxon>Actinomycetales</taxon>
        <taxon>Actinomycetaceae</taxon>
        <taxon>Actinomyces</taxon>
    </lineage>
</organism>
<gene>
    <name evidence="3" type="ORF">AXF14_03455</name>
</gene>
<dbReference type="Pfam" id="PF04264">
    <property type="entry name" value="YceI"/>
    <property type="match status" value="1"/>
</dbReference>